<reference evidence="11" key="1">
    <citation type="submission" date="2023-03" db="EMBL/GenBank/DDBJ databases">
        <title>Massive genome expansion in bonnet fungi (Mycena s.s.) driven by repeated elements and novel gene families across ecological guilds.</title>
        <authorList>
            <consortium name="Lawrence Berkeley National Laboratory"/>
            <person name="Harder C.B."/>
            <person name="Miyauchi S."/>
            <person name="Viragh M."/>
            <person name="Kuo A."/>
            <person name="Thoen E."/>
            <person name="Andreopoulos B."/>
            <person name="Lu D."/>
            <person name="Skrede I."/>
            <person name="Drula E."/>
            <person name="Henrissat B."/>
            <person name="Morin E."/>
            <person name="Kohler A."/>
            <person name="Barry K."/>
            <person name="LaButti K."/>
            <person name="Morin E."/>
            <person name="Salamov A."/>
            <person name="Lipzen A."/>
            <person name="Mereny Z."/>
            <person name="Hegedus B."/>
            <person name="Baldrian P."/>
            <person name="Stursova M."/>
            <person name="Weitz H."/>
            <person name="Taylor A."/>
            <person name="Grigoriev I.V."/>
            <person name="Nagy L.G."/>
            <person name="Martin F."/>
            <person name="Kauserud H."/>
        </authorList>
    </citation>
    <scope>NUCLEOTIDE SEQUENCE</scope>
    <source>
        <strain evidence="11">CBHHK200</strain>
    </source>
</reference>
<comment type="cofactor">
    <cofactor evidence="2">
        <name>Zn(2+)</name>
        <dbReference type="ChEBI" id="CHEBI:29105"/>
    </cofactor>
</comment>
<sequence>MLLSRTVSRSIARSFSTSLRSSMQIVPVEVREDNYAYLIVDDATKSAAAVDPYDVDKVTAAADSLGVQIVAAITTHHHFDHSGGNKVFASTYPDAVIYAGSNQAPSATKIVKDKDEFTLGANIHIKCLATPCHTQDSICFHATDASDPKHPGGVFTGDTLFIAGCGRFFEGTGDEMHAALSYLGTLPDKTIAYIGHEYTASNLAFAQSVDPENAALPRLAELVKANKITAGLTTIADEKAWNVFMRLQDGAVRRATKADADTPDSAVMDALRELKNKFRGPTLANL</sequence>
<accession>A0AAD6XCS0</accession>
<evidence type="ECO:0000256" key="6">
    <source>
        <dbReference type="ARBA" id="ARBA00022723"/>
    </source>
</evidence>
<dbReference type="HAMAP" id="MF_01374">
    <property type="entry name" value="Glyoxalase_2"/>
    <property type="match status" value="1"/>
</dbReference>
<dbReference type="InterPro" id="IPR036866">
    <property type="entry name" value="RibonucZ/Hydroxyglut_hydro"/>
</dbReference>
<proteinExistence type="inferred from homology"/>
<organism evidence="11 12">
    <name type="scientific">Mycena alexandri</name>
    <dbReference type="NCBI Taxonomy" id="1745969"/>
    <lineage>
        <taxon>Eukaryota</taxon>
        <taxon>Fungi</taxon>
        <taxon>Dikarya</taxon>
        <taxon>Basidiomycota</taxon>
        <taxon>Agaricomycotina</taxon>
        <taxon>Agaricomycetes</taxon>
        <taxon>Agaricomycetidae</taxon>
        <taxon>Agaricales</taxon>
        <taxon>Marasmiineae</taxon>
        <taxon>Mycenaceae</taxon>
        <taxon>Mycena</taxon>
    </lineage>
</organism>
<keyword evidence="7" id="KW-0378">Hydrolase</keyword>
<keyword evidence="6" id="KW-0479">Metal-binding</keyword>
<evidence type="ECO:0000259" key="10">
    <source>
        <dbReference type="SMART" id="SM00849"/>
    </source>
</evidence>
<dbReference type="PANTHER" id="PTHR11935:SF94">
    <property type="entry name" value="TENZING NORGAY, ISOFORM C"/>
    <property type="match status" value="1"/>
</dbReference>
<name>A0AAD6XCS0_9AGAR</name>
<evidence type="ECO:0000256" key="7">
    <source>
        <dbReference type="ARBA" id="ARBA00022801"/>
    </source>
</evidence>
<evidence type="ECO:0000256" key="3">
    <source>
        <dbReference type="ARBA" id="ARBA00004963"/>
    </source>
</evidence>
<dbReference type="InterPro" id="IPR001279">
    <property type="entry name" value="Metallo-B-lactamas"/>
</dbReference>
<comment type="catalytic activity">
    <reaction evidence="1">
        <text>an S-(2-hydroxyacyl)glutathione + H2O = a 2-hydroxy carboxylate + glutathione + H(+)</text>
        <dbReference type="Rhea" id="RHEA:21864"/>
        <dbReference type="ChEBI" id="CHEBI:15377"/>
        <dbReference type="ChEBI" id="CHEBI:15378"/>
        <dbReference type="ChEBI" id="CHEBI:57925"/>
        <dbReference type="ChEBI" id="CHEBI:58896"/>
        <dbReference type="ChEBI" id="CHEBI:71261"/>
        <dbReference type="EC" id="3.1.2.6"/>
    </reaction>
</comment>
<gene>
    <name evidence="11" type="ORF">C8F04DRAFT_1074112</name>
</gene>
<dbReference type="NCBIfam" id="TIGR03413">
    <property type="entry name" value="GSH_gloB"/>
    <property type="match status" value="1"/>
</dbReference>
<keyword evidence="12" id="KW-1185">Reference proteome</keyword>
<protein>
    <recommendedName>
        <fullName evidence="5">hydroxyacylglutathione hydrolase</fullName>
        <ecNumber evidence="5">3.1.2.6</ecNumber>
    </recommendedName>
    <alternativeName>
        <fullName evidence="9">Glyoxalase II</fullName>
    </alternativeName>
</protein>
<feature type="domain" description="Metallo-beta-lactamase" evidence="10">
    <location>
        <begin position="33"/>
        <end position="196"/>
    </location>
</feature>
<keyword evidence="8" id="KW-0862">Zinc</keyword>
<evidence type="ECO:0000256" key="4">
    <source>
        <dbReference type="ARBA" id="ARBA00006759"/>
    </source>
</evidence>
<dbReference type="EMBL" id="JARJCM010000010">
    <property type="protein sequence ID" value="KAJ7043221.1"/>
    <property type="molecule type" value="Genomic_DNA"/>
</dbReference>
<dbReference type="Pfam" id="PF16123">
    <property type="entry name" value="HAGH_C"/>
    <property type="match status" value="1"/>
</dbReference>
<dbReference type="InterPro" id="IPR032282">
    <property type="entry name" value="HAGH_C"/>
</dbReference>
<evidence type="ECO:0000313" key="12">
    <source>
        <dbReference type="Proteomes" id="UP001218188"/>
    </source>
</evidence>
<evidence type="ECO:0000313" key="11">
    <source>
        <dbReference type="EMBL" id="KAJ7043221.1"/>
    </source>
</evidence>
<dbReference type="GO" id="GO:0004416">
    <property type="term" value="F:hydroxyacylglutathione hydrolase activity"/>
    <property type="evidence" value="ECO:0007669"/>
    <property type="project" value="UniProtKB-EC"/>
</dbReference>
<dbReference type="EC" id="3.1.2.6" evidence="5"/>
<dbReference type="InterPro" id="IPR017782">
    <property type="entry name" value="Hydroxyacylglutathione_Hdrlase"/>
</dbReference>
<dbReference type="Pfam" id="PF00753">
    <property type="entry name" value="Lactamase_B"/>
    <property type="match status" value="1"/>
</dbReference>
<dbReference type="Proteomes" id="UP001218188">
    <property type="component" value="Unassembled WGS sequence"/>
</dbReference>
<dbReference type="AlphaFoldDB" id="A0AAD6XCS0"/>
<comment type="pathway">
    <text evidence="3">Secondary metabolite metabolism; methylglyoxal degradation; (R)-lactate from methylglyoxal: step 2/2.</text>
</comment>
<dbReference type="CDD" id="cd07723">
    <property type="entry name" value="hydroxyacylglutathione_hydrolase_MBL-fold"/>
    <property type="match status" value="1"/>
</dbReference>
<comment type="caution">
    <text evidence="11">The sequence shown here is derived from an EMBL/GenBank/DDBJ whole genome shotgun (WGS) entry which is preliminary data.</text>
</comment>
<comment type="similarity">
    <text evidence="4">Belongs to the metallo-beta-lactamase superfamily. Glyoxalase II family.</text>
</comment>
<dbReference type="Gene3D" id="3.60.15.10">
    <property type="entry name" value="Ribonuclease Z/Hydroxyacylglutathione hydrolase-like"/>
    <property type="match status" value="1"/>
</dbReference>
<dbReference type="SMART" id="SM00849">
    <property type="entry name" value="Lactamase_B"/>
    <property type="match status" value="1"/>
</dbReference>
<evidence type="ECO:0000256" key="2">
    <source>
        <dbReference type="ARBA" id="ARBA00001947"/>
    </source>
</evidence>
<evidence type="ECO:0000256" key="1">
    <source>
        <dbReference type="ARBA" id="ARBA00001623"/>
    </source>
</evidence>
<dbReference type="GO" id="GO:0019243">
    <property type="term" value="P:methylglyoxal catabolic process to D-lactate via S-lactoyl-glutathione"/>
    <property type="evidence" value="ECO:0007669"/>
    <property type="project" value="InterPro"/>
</dbReference>
<evidence type="ECO:0000256" key="8">
    <source>
        <dbReference type="ARBA" id="ARBA00022833"/>
    </source>
</evidence>
<dbReference type="PANTHER" id="PTHR11935">
    <property type="entry name" value="BETA LACTAMASE DOMAIN"/>
    <property type="match status" value="1"/>
</dbReference>
<evidence type="ECO:0000256" key="5">
    <source>
        <dbReference type="ARBA" id="ARBA00011917"/>
    </source>
</evidence>
<evidence type="ECO:0000256" key="9">
    <source>
        <dbReference type="ARBA" id="ARBA00031044"/>
    </source>
</evidence>
<dbReference type="SUPFAM" id="SSF56281">
    <property type="entry name" value="Metallo-hydrolase/oxidoreductase"/>
    <property type="match status" value="1"/>
</dbReference>
<dbReference type="InterPro" id="IPR035680">
    <property type="entry name" value="Clx_II_MBL"/>
</dbReference>
<dbReference type="GO" id="GO:0046872">
    <property type="term" value="F:metal ion binding"/>
    <property type="evidence" value="ECO:0007669"/>
    <property type="project" value="UniProtKB-KW"/>
</dbReference>